<keyword evidence="3" id="KW-0378">Hydrolase</keyword>
<accession>A0A4R6VTS9</accession>
<dbReference type="InterPro" id="IPR006680">
    <property type="entry name" value="Amidohydro-rel"/>
</dbReference>
<evidence type="ECO:0000259" key="2">
    <source>
        <dbReference type="Pfam" id="PF04909"/>
    </source>
</evidence>
<evidence type="ECO:0000313" key="3">
    <source>
        <dbReference type="EMBL" id="TDQ66084.1"/>
    </source>
</evidence>
<dbReference type="SUPFAM" id="SSF51556">
    <property type="entry name" value="Metallo-dependent hydrolases"/>
    <property type="match status" value="1"/>
</dbReference>
<dbReference type="InterPro" id="IPR032466">
    <property type="entry name" value="Metal_Hydrolase"/>
</dbReference>
<keyword evidence="4" id="KW-1185">Reference proteome</keyword>
<dbReference type="RefSeq" id="WP_133570803.1">
    <property type="nucleotide sequence ID" value="NZ_SNYR01000001.1"/>
</dbReference>
<proteinExistence type="inferred from homology"/>
<dbReference type="InterPro" id="IPR052350">
    <property type="entry name" value="Metallo-dep_Lactonases"/>
</dbReference>
<dbReference type="Pfam" id="PF04909">
    <property type="entry name" value="Amidohydro_2"/>
    <property type="match status" value="1"/>
</dbReference>
<name>A0A4R6VTS9_9HYPH</name>
<protein>
    <submittedName>
        <fullName evidence="3">Putative TIM-barrel fold metal-dependent hydrolase</fullName>
    </submittedName>
</protein>
<dbReference type="PANTHER" id="PTHR43569:SF2">
    <property type="entry name" value="AMIDOHYDROLASE-RELATED DOMAIN-CONTAINING PROTEIN"/>
    <property type="match status" value="1"/>
</dbReference>
<evidence type="ECO:0000256" key="1">
    <source>
        <dbReference type="ARBA" id="ARBA00038310"/>
    </source>
</evidence>
<dbReference type="Gene3D" id="3.20.20.140">
    <property type="entry name" value="Metal-dependent hydrolases"/>
    <property type="match status" value="1"/>
</dbReference>
<comment type="caution">
    <text evidence="3">The sequence shown here is derived from an EMBL/GenBank/DDBJ whole genome shotgun (WGS) entry which is preliminary data.</text>
</comment>
<feature type="domain" description="Amidohydrolase-related" evidence="2">
    <location>
        <begin position="4"/>
        <end position="279"/>
    </location>
</feature>
<dbReference type="OrthoDB" id="9787654at2"/>
<sequence length="280" mass="31730">MKLIDTHQHLIYPNDLHYSWTDDVPVLAGKAFQIEDYQALVGEAIMGTVFMEAAVDVELYQDEVAFISQLSAKSGSGILGIVAAAYPELDGFDTWFQQSLANTDIVGYRRILHVVDNEMSQSERFRQNIRKLGEANKSFDMCFLQSQLSFAIEFAKACDNTQLILDHCGNPVLEAEQWDDWYQHMFELAQMEHVAIKISGITSSCPSNVDMKKKITPYIEACIQLFGWDRCVWGGDWPVVNLGQGLSHWIDLTHEIFAAECSDNRKKLYQSNAKQIYGLA</sequence>
<dbReference type="GO" id="GO:0016787">
    <property type="term" value="F:hydrolase activity"/>
    <property type="evidence" value="ECO:0007669"/>
    <property type="project" value="UniProtKB-KW"/>
</dbReference>
<comment type="similarity">
    <text evidence="1">Belongs to the metallo-dependent hydrolases superfamily.</text>
</comment>
<reference evidence="3 4" key="1">
    <citation type="submission" date="2019-03" db="EMBL/GenBank/DDBJ databases">
        <title>Genomic Encyclopedia of Type Strains, Phase III (KMG-III): the genomes of soil and plant-associated and newly described type strains.</title>
        <authorList>
            <person name="Whitman W."/>
        </authorList>
    </citation>
    <scope>NUCLEOTIDE SEQUENCE [LARGE SCALE GENOMIC DNA]</scope>
    <source>
        <strain evidence="3 4">CGMCC 1.7002</strain>
    </source>
</reference>
<evidence type="ECO:0000313" key="4">
    <source>
        <dbReference type="Proteomes" id="UP000295391"/>
    </source>
</evidence>
<dbReference type="PANTHER" id="PTHR43569">
    <property type="entry name" value="AMIDOHYDROLASE"/>
    <property type="match status" value="1"/>
</dbReference>
<dbReference type="Proteomes" id="UP000295391">
    <property type="component" value="Unassembled WGS sequence"/>
</dbReference>
<dbReference type="EMBL" id="SNYR01000001">
    <property type="protein sequence ID" value="TDQ66084.1"/>
    <property type="molecule type" value="Genomic_DNA"/>
</dbReference>
<dbReference type="AlphaFoldDB" id="A0A4R6VTS9"/>
<gene>
    <name evidence="3" type="ORF">ATL17_0069</name>
</gene>
<organism evidence="3 4">
    <name type="scientific">Maritalea mobilis</name>
    <dbReference type="NCBI Taxonomy" id="483324"/>
    <lineage>
        <taxon>Bacteria</taxon>
        <taxon>Pseudomonadati</taxon>
        <taxon>Pseudomonadota</taxon>
        <taxon>Alphaproteobacteria</taxon>
        <taxon>Hyphomicrobiales</taxon>
        <taxon>Devosiaceae</taxon>
        <taxon>Maritalea</taxon>
    </lineage>
</organism>